<dbReference type="OrthoDB" id="1933717at2759"/>
<proteinExistence type="inferred from homology"/>
<dbReference type="GO" id="GO:0016491">
    <property type="term" value="F:oxidoreductase activity"/>
    <property type="evidence" value="ECO:0007669"/>
    <property type="project" value="UniProtKB-KW"/>
</dbReference>
<feature type="signal peptide" evidence="4">
    <location>
        <begin position="1"/>
        <end position="16"/>
    </location>
</feature>
<dbReference type="EMBL" id="JAGTXO010000030">
    <property type="protein sequence ID" value="KAG8460732.1"/>
    <property type="molecule type" value="Genomic_DNA"/>
</dbReference>
<dbReference type="SUPFAM" id="SSF51735">
    <property type="entry name" value="NAD(P)-binding Rossmann-fold domains"/>
    <property type="match status" value="1"/>
</dbReference>
<keyword evidence="4" id="KW-0732">Signal</keyword>
<protein>
    <recommendedName>
        <fullName evidence="7">Protochlorophyllide reductase</fullName>
    </recommendedName>
</protein>
<dbReference type="PANTHER" id="PTHR43490:SF99">
    <property type="entry name" value="SHORT-CHAIN DEHYDROGENASE_REDUCTASE"/>
    <property type="match status" value="1"/>
</dbReference>
<dbReference type="InterPro" id="IPR002347">
    <property type="entry name" value="SDR_fam"/>
</dbReference>
<dbReference type="InterPro" id="IPR036291">
    <property type="entry name" value="NAD(P)-bd_dom_sf"/>
</dbReference>
<dbReference type="Pfam" id="PF00106">
    <property type="entry name" value="adh_short"/>
    <property type="match status" value="1"/>
</dbReference>
<keyword evidence="3" id="KW-0560">Oxidoreductase</keyword>
<keyword evidence="2" id="KW-0521">NADP</keyword>
<organism evidence="5 6">
    <name type="scientific">Diacronema lutheri</name>
    <name type="common">Unicellular marine alga</name>
    <name type="synonym">Monochrysis lutheri</name>
    <dbReference type="NCBI Taxonomy" id="2081491"/>
    <lineage>
        <taxon>Eukaryota</taxon>
        <taxon>Haptista</taxon>
        <taxon>Haptophyta</taxon>
        <taxon>Pavlovophyceae</taxon>
        <taxon>Pavlovales</taxon>
        <taxon>Pavlovaceae</taxon>
        <taxon>Diacronema</taxon>
    </lineage>
</organism>
<sequence>MRALVITAFLLAGADAAAPCASPRAVLVSGANKGQGYALCERVLAEQPDAHVFLGARDAARGEAAARALGVRAPGRVEFVPLDVTSDASVASAVEHVASRLAPGMHLHGIVSNAGILWGHALAQQLDVNARGARRFVDAFLPLVRPDGGRVVVVSSGMGPLILGYADADRRAALLHSARLRWAEIDAMAHECAAAHERGGSAELERIGFGGGPFAEAAPDFHHYGLAKMFADAHMASLAHSHPSVCINSCDPGLVWTDLAQSVPRYAGKSREEAGAATPEQGVEAAMRLLFGADGAAGSFAGSGRFYAMSKDRSSLLSSSIDRRPAEPPAPADK</sequence>
<dbReference type="PANTHER" id="PTHR43490">
    <property type="entry name" value="(+)-NEOMENTHOL DEHYDROGENASE"/>
    <property type="match status" value="1"/>
</dbReference>
<evidence type="ECO:0000313" key="5">
    <source>
        <dbReference type="EMBL" id="KAG8460732.1"/>
    </source>
</evidence>
<name>A0A8J6C3G2_DIALT</name>
<evidence type="ECO:0008006" key="7">
    <source>
        <dbReference type="Google" id="ProtNLM"/>
    </source>
</evidence>
<evidence type="ECO:0000256" key="4">
    <source>
        <dbReference type="SAM" id="SignalP"/>
    </source>
</evidence>
<feature type="chain" id="PRO_5035299295" description="Protochlorophyllide reductase" evidence="4">
    <location>
        <begin position="17"/>
        <end position="334"/>
    </location>
</feature>
<gene>
    <name evidence="5" type="ORF">KFE25_010787</name>
</gene>
<dbReference type="AlphaFoldDB" id="A0A8J6C3G2"/>
<dbReference type="OMA" id="NAGILWG"/>
<evidence type="ECO:0000313" key="6">
    <source>
        <dbReference type="Proteomes" id="UP000751190"/>
    </source>
</evidence>
<reference evidence="5" key="1">
    <citation type="submission" date="2021-05" db="EMBL/GenBank/DDBJ databases">
        <title>The genome of the haptophyte Pavlova lutheri (Diacronema luteri, Pavlovales) - a model for lipid biosynthesis in eukaryotic algae.</title>
        <authorList>
            <person name="Hulatt C.J."/>
            <person name="Posewitz M.C."/>
        </authorList>
    </citation>
    <scope>NUCLEOTIDE SEQUENCE</scope>
    <source>
        <strain evidence="5">NIVA-4/92</strain>
    </source>
</reference>
<evidence type="ECO:0000256" key="2">
    <source>
        <dbReference type="ARBA" id="ARBA00022857"/>
    </source>
</evidence>
<dbReference type="Gene3D" id="3.40.50.720">
    <property type="entry name" value="NAD(P)-binding Rossmann-like Domain"/>
    <property type="match status" value="1"/>
</dbReference>
<keyword evidence="6" id="KW-1185">Reference proteome</keyword>
<dbReference type="GO" id="GO:0016020">
    <property type="term" value="C:membrane"/>
    <property type="evidence" value="ECO:0007669"/>
    <property type="project" value="TreeGrafter"/>
</dbReference>
<dbReference type="Proteomes" id="UP000751190">
    <property type="component" value="Unassembled WGS sequence"/>
</dbReference>
<dbReference type="PRINTS" id="PR00081">
    <property type="entry name" value="GDHRDH"/>
</dbReference>
<evidence type="ECO:0000256" key="1">
    <source>
        <dbReference type="ARBA" id="ARBA00006484"/>
    </source>
</evidence>
<evidence type="ECO:0000256" key="3">
    <source>
        <dbReference type="ARBA" id="ARBA00023002"/>
    </source>
</evidence>
<comment type="caution">
    <text evidence="5">The sequence shown here is derived from an EMBL/GenBank/DDBJ whole genome shotgun (WGS) entry which is preliminary data.</text>
</comment>
<accession>A0A8J6C3G2</accession>
<comment type="similarity">
    <text evidence="1">Belongs to the short-chain dehydrogenases/reductases (SDR) family.</text>
</comment>